<dbReference type="GO" id="GO:0008569">
    <property type="term" value="F:minus-end-directed microtubule motor activity"/>
    <property type="evidence" value="ECO:0007669"/>
    <property type="project" value="InterPro"/>
</dbReference>
<dbReference type="GO" id="GO:1902850">
    <property type="term" value="P:microtubule cytoskeleton organization involved in mitosis"/>
    <property type="evidence" value="ECO:0007669"/>
    <property type="project" value="UniProtKB-ARBA"/>
</dbReference>
<evidence type="ECO:0000259" key="17">
    <source>
        <dbReference type="SMART" id="SM00382"/>
    </source>
</evidence>
<dbReference type="PANTHER" id="PTHR45703">
    <property type="entry name" value="DYNEIN HEAVY CHAIN"/>
    <property type="match status" value="1"/>
</dbReference>
<dbReference type="Gene3D" id="1.20.140.100">
    <property type="entry name" value="Dynein heavy chain, N-terminal domain 2"/>
    <property type="match status" value="1"/>
</dbReference>
<evidence type="ECO:0000256" key="7">
    <source>
        <dbReference type="ARBA" id="ARBA00022737"/>
    </source>
</evidence>
<dbReference type="FunFam" id="3.40.50.300:FF:002357">
    <property type="entry name" value="Glutathione S-transferase class-mu 26 kDa isozyme"/>
    <property type="match status" value="1"/>
</dbReference>
<dbReference type="InterPro" id="IPR003593">
    <property type="entry name" value="AAA+_ATPase"/>
</dbReference>
<dbReference type="Gene3D" id="1.10.8.710">
    <property type="match status" value="1"/>
</dbReference>
<evidence type="ECO:0000313" key="18">
    <source>
        <dbReference type="EMBL" id="CDO96152.1"/>
    </source>
</evidence>
<dbReference type="InterPro" id="IPR013594">
    <property type="entry name" value="Dynein_heavy_tail"/>
</dbReference>
<evidence type="ECO:0000256" key="9">
    <source>
        <dbReference type="ARBA" id="ARBA00022840"/>
    </source>
</evidence>
<evidence type="ECO:0000256" key="16">
    <source>
        <dbReference type="SAM" id="Coils"/>
    </source>
</evidence>
<evidence type="ECO:0000313" key="19">
    <source>
        <dbReference type="Proteomes" id="UP000031516"/>
    </source>
</evidence>
<evidence type="ECO:0000256" key="15">
    <source>
        <dbReference type="ARBA" id="ARBA00053342"/>
    </source>
</evidence>
<dbReference type="Pfam" id="PF12780">
    <property type="entry name" value="AAA_8"/>
    <property type="match status" value="1"/>
</dbReference>
<keyword evidence="12" id="KW-0505">Motor protein</keyword>
<dbReference type="InterPro" id="IPR043157">
    <property type="entry name" value="Dynein_AAA1S"/>
</dbReference>
<comment type="function">
    <text evidence="15">Cytoplasmic dynein acts as a motor for the intracellular retrograde motility of vesicles and organelles along microtubules. Dynein has ATPase activity; the force-producing power stroke is thought to occur on release of ADP. Required to maintain uniform nuclear distribution in hyphae. May play an important role in the proper orientation of the mitotic spindle into the budding daughter cell yeast. Probably required for normal progression of the cell cycle.</text>
</comment>
<dbReference type="InterPro" id="IPR042222">
    <property type="entry name" value="Dynein_2_N"/>
</dbReference>
<dbReference type="Proteomes" id="UP000031516">
    <property type="component" value="Unassembled WGS sequence"/>
</dbReference>
<keyword evidence="10" id="KW-0243">Dynein</keyword>
<dbReference type="Pfam" id="PF08385">
    <property type="entry name" value="DHC_N1"/>
    <property type="match status" value="1"/>
</dbReference>
<dbReference type="InterPro" id="IPR035699">
    <property type="entry name" value="AAA_6"/>
</dbReference>
<dbReference type="EMBL" id="CCBQ010000047">
    <property type="protein sequence ID" value="CDO96152.1"/>
    <property type="molecule type" value="Genomic_DNA"/>
</dbReference>
<protein>
    <recommendedName>
        <fullName evidence="3">Dynein heavy chain, cytoplasmic</fullName>
    </recommendedName>
    <alternativeName>
        <fullName evidence="14">Dynein heavy chain, cytosolic</fullName>
    </alternativeName>
</protein>
<evidence type="ECO:0000256" key="12">
    <source>
        <dbReference type="ARBA" id="ARBA00023175"/>
    </source>
</evidence>
<evidence type="ECO:0000256" key="2">
    <source>
        <dbReference type="ARBA" id="ARBA00008887"/>
    </source>
</evidence>
<dbReference type="GO" id="GO:0000741">
    <property type="term" value="P:karyogamy"/>
    <property type="evidence" value="ECO:0007669"/>
    <property type="project" value="UniProtKB-KW"/>
</dbReference>
<dbReference type="Gene3D" id="1.10.472.130">
    <property type="match status" value="1"/>
</dbReference>
<dbReference type="Gene3D" id="1.20.920.30">
    <property type="match status" value="1"/>
</dbReference>
<dbReference type="InterPro" id="IPR027417">
    <property type="entry name" value="P-loop_NTPase"/>
</dbReference>
<dbReference type="GO" id="GO:0051959">
    <property type="term" value="F:dynein light intermediate chain binding"/>
    <property type="evidence" value="ECO:0007669"/>
    <property type="project" value="InterPro"/>
</dbReference>
<dbReference type="GO" id="GO:0030473">
    <property type="term" value="P:nuclear migration along microtubule"/>
    <property type="evidence" value="ECO:0007669"/>
    <property type="project" value="UniProtKB-ARBA"/>
</dbReference>
<dbReference type="SMART" id="SM00382">
    <property type="entry name" value="AAA"/>
    <property type="match status" value="4"/>
</dbReference>
<dbReference type="InterPro" id="IPR026983">
    <property type="entry name" value="DHC"/>
</dbReference>
<feature type="domain" description="AAA+ ATPase" evidence="17">
    <location>
        <begin position="2732"/>
        <end position="2848"/>
    </location>
</feature>
<evidence type="ECO:0000256" key="13">
    <source>
        <dbReference type="ARBA" id="ARBA00023212"/>
    </source>
</evidence>
<sequence>MQPIEDVLESALSFIHGISSLYFKNTETASSFKDKHINQVDQWLGENTDINPMFLVQDSKTSQVEMIVNKIPENFAQNNILMIMKNLSIMDPEMSIESQLNIMMLPHGSQFDALKSLVDVGLYQLFDKIVTNRERSSKNAADSVISTKKKIKELSLSLQNLDKEIQLPNIEDSIHPLVKQFTADGAKPGNVEEVIPVDVLNDTTFLNALQKTSNSWVKAVHSISRLENNLEDGTAMDEVNFWKNYYTALRELERKLASAEVELTIGILVYAKRFYSSTSFINDTGLPHMIEKAQNYSFFLDGLALSNISSATSIIDLNQAIDTFAFEFKRLRITQYPLDQAVKMVEKVSAEITAKLKEILPNLLLMNYHEFLTTKDETVTLLNNFDDKLKDFTLIIRELMRKKAVRFLFLKFTCSTEGLKQRMLDIFTFRYQHHAFKQALKTVKSPALIAIIESIYDELKTINVLKTDEATWSQLEKNYLAGIASIEDQIIIMLNTELEVCQTSKDMFSIFEKYEFLTKRDRVFNAIREYQRQLLRNVKNDIYSIKDSISSSISTKAVNEHFDIQPVIQEIVRRKKISKKLELLTSKLTIILGPEWDKTISGSEISKECVSVQTSLNTDKVVDACLSSAKAANFSLDECIFKIILTSSAYELKVNFDFSAGSLFKTVRNLIWQGYDIPSSIVRLSRITRNVYPHAAIIAEKLQTFFLVIGGINRLSYTVPLLRNALDEVWGTLMVLVTDSWETVPLETTFDETNMTGNIGKFERGVDRLLHEYEKVSTKETEFHDFYASLESTSIADISGEVTRPLQNLVDLLQLESSTESQLFINILNSKLRVILTEKFKVFTKLLNEEPTEQSIIFSNGSFELLPSFFAVKSTWVNKLTHLTNILQNQPKLSFSSLNPISQFETFADILLDLQPFISNYMESVARFYTSTGEILSQWKELEYLWVLSEENFVSSVCADIQSCLEFIDNAYEQRKKMSYASAVKDIESLIKVNQEQAVLQCCSKVDQWLALGVKHLTQLYVQMSVSMHHQLTLDRKFFEDTSVNFSSLKNTTEIIIHLDVVSSKMEEMLEQFSVLKSSQRLLIQARVHFPDDFIYCEQLKADFDSLKEICSKRESAVSENRDNIASKLENEMRRLKLVSESLTKSWKNQKPTGSDTEPSVALDVINSFEESINSTKNHMHDLLTTAKVLLIPTTLCFDLDSLSTEVKNYKDMWTSVGVLWNSMQVIVNATWNSVIINESKQSLETLLENSDGLPPGVLQYSVFQNLLQSIRSVLGAVKVLENLKNAPLKPKHWSAMFQKLGSYEPSHEILESETFSLMDVLSMNIAFNEMEVYSIINQAKDEEVLASALKDIKIKWKKVTVDSFLHPSGVKLIKNWSALFSITTDDINTLVSMRNSQFYNMFEQEIYEIETKLTDFSEILTCGLEIQKQWSYLYGVLSESSSLKELLSVEAARFSDLTSDLNILFGAIQSAKTPSDVLYNSEYISALKSLLDALTRVRKSLNDFLEAQRGLFPRFYFIGNEDLLQLLGANTDFGFLSTQMRKMFGAVGRLEVVGTSIKGVYSIEGEMVALKNEVKVSPQIPVYQWMSSLDKELKHTLSALIIACYEKYSLKNVELMLNEFPFQVIWLCMLADWTKRSQKLETADMEELLQDLSFASDFLTNSKLTVVENHKQRMIDSLLSEMLGLKETTLLLSVAENKHSAWNEIQKFYIDSCDDPLGIVRIVQAGIEVKYGFEYIGVPETLVQTPILQTFFATMIHALSNNLGGSPFGPAGTGKTESVKYLGKRLGCFVLVFNCDDTFDYRSMARILFGISQIGAWGCFDEFNRLNTSLLSAVSSQVEAVQSSMMNQDRRISVLERNGTIHPNTALFITMNLGYAGRSQLPGNLKRMFREFSMSVPQTVIITKTLLKIMGIENSDDVSVRLVSFFAELELNTSSQSHYDFGLRALKSVIRNCNIQSSHAKIHASYELLLRSIRDIITPKLLDIDEDVFEATWTKTFAQEHKAVVDMEFKKFVTDFCGRQYLSYSDSFYKKCKQLYELQKSQQGLILVGGAGCGKTTVLNATLDSIQNLTNISNIVYTIDSKAIKKEQLYGTLDPITFEWQDGLFTSIIREINNDQLGEYNSSNIWIIFDSDLDPVYAETLNSVLDDNKVFTLPNGERLDIPSNLHIVFEVEELTFATPATISRCGMHWFDKTIVHPRKVFCSTYNRQLSSAPIYGPSANRLKECIIKASDAIFSAENFKQICEESAVLNHIMGFDIIRISKIYSKVMCSPYFSNFKDISKMSQSSLDLFVISHIALCIVWAFAGDCNVEEKNIFALSVQVHLQPYGLPTVNGSILDYEVSVVSGELLPLKRNIQSIELEAHQVLLPDLIIPTVDTYRHEAILFTLLREHQPLILCGPPGSGKTMTLQSALKRSDDHILIGMNFSKDTTVDSLLRTIEQHTTYKSTAEGLIMQPTSFGKQLVVFCDEINLPKPDHYKSQPVILFLRQLLEKNGFWSPKTNKWVSLKKIQIVAACNPPTDPGRSDMTKRFTRHTAVIMVDYPSKESLLHIYRTFFKAVLKASPIKNDYADNLARASVEIYLDCRKNFTVKQHPHYIFSPRELTRWVRGVYHAISNSESFDLHQLIKIWAYESRRIFSDRLVSLNERKSFDDLLSGAASSEFPLQNIVDITQSPLVFCDWLNMKYEESDLSKLRNFIFERLKTFCDEVLNKDIILHDQMIHAMLNVDRIMKQVQGHAILVAPSNSGKTTITRFVAWLNGVDVRIPMIHRNYSLREFDAFLRKVLMESGAENKKTCIILDESNMVEASFIERLNTLLANSEIPGLFQAEDYDSLIAKIRCCPYLPATVLDTEQGMYDWFTEQISKNLHVVINISDPKKSTSTNLITSPALFNRCVLTWMGTWKNDTLEQVARYYIDKIPLDQTLEPVEQEQTESPINIRSKVIQILRTAFQNYHSQLQVKYPSPALFMNSLKLLRRNFIKGLTEADNNQRFVRNGLTKLKETLLMVRKLNKDMESKREVLQKKKLEARKTLDQMLYDQNESERKQEASIEIQKILHVQENDISVRRDAVMKDLAKAEPAILEARRGVKNIKKQQLTELRTMINPPEAVKTTLEAVCILLGFQISSWKDIQQTIRKDDFIAKIVTFDTETMLSEEVKSYIQTRYLDQPNFKHKNVLRASQACGPLYLWVVAQISFSNALKKVGPLQKDLQTLEGEISRTRATSLAAEEMICELQEQIEKSKDLYSKIIRDIEILKSEMSSVETKVLKSTLLLESLNSEKERWTVEIGQFKDVKRNLLGNCLLFSLYSAYCFAHDLKARTELVKEWKHLLHLSNIDFDKSFTNLATNVSLEEKARWIESGLSEDDFAVETFAAVVCSPDEKYPLVIDPNGSILDTLYAVYESKLVITSFLDKNFSKSLENTLRFGGLLLIQDGEFFDPSVIKVLKQEFQNIGGRRSIELGDSTREFDVSNDFRMIIYTRDKSWSIPNSILTNTLLFNFTITKGNLESQTMQNTLMNVLPSLQTERKRLFEKNAACQLKLTTLGKKLLELLNTAESNILENEDLLNTLENLKLESATTSTEISKIQSLVLEQEMAITEFSPISKTTVQIFELLEWMRSKKHWFYDVEVNEFLAVFQCVFQYVDILANDRTGKPDKITFTIFRLMFCTFGPMFLENDRLSFAARLMELQIFSEESTKTIEEWDKVRSDINVLRKQQEVSERFVLFREGLMSGDAKDGLSQMVLSAMKQRPWKLSEFFSENIRSNVMLIGADKGVDGSYMIKEAAEQAAMKLITVAMGSSESCKIAEEALADCSGNGGWLLLQNIQMSYTWCNEVLPTYLKQINSNCNPNFKLFMTCSLEDNIHPSSQILQYSTKIAYEGESGILYKVKKFWGIIVDKKDTTGTCLYLKHLVCWIHSLLLERVKITGQNVEYHDLDFELAINSVEKCIEDETIDWPKLRFLVGKLIYSNRISHTDELYQWIADITFSILNEGCFRANSSIVGDVGSPSSKNSAHDITKWLNHLSWTIEQKDIWLSVPKADLEQLSFMDAVSCMSDLVAMNAVKN</sequence>
<dbReference type="GO" id="GO:0005938">
    <property type="term" value="C:cell cortex"/>
    <property type="evidence" value="ECO:0007669"/>
    <property type="project" value="UniProtKB-ARBA"/>
</dbReference>
<dbReference type="Pfam" id="PF12777">
    <property type="entry name" value="MT"/>
    <property type="match status" value="1"/>
</dbReference>
<proteinExistence type="inferred from homology"/>
<dbReference type="GO" id="GO:0045505">
    <property type="term" value="F:dynein intermediate chain binding"/>
    <property type="evidence" value="ECO:0007669"/>
    <property type="project" value="InterPro"/>
</dbReference>
<accession>A0A0A8LD08</accession>
<comment type="caution">
    <text evidence="18">The sequence shown here is derived from an EMBL/GenBank/DDBJ whole genome shotgun (WGS) entry which is preliminary data.</text>
</comment>
<dbReference type="InterPro" id="IPR013602">
    <property type="entry name" value="Dynein_heavy_linker"/>
</dbReference>
<dbReference type="Pfam" id="PF12775">
    <property type="entry name" value="AAA_7"/>
    <property type="match status" value="1"/>
</dbReference>
<dbReference type="InterPro" id="IPR042219">
    <property type="entry name" value="AAA_lid_11_sf"/>
</dbReference>
<reference evidence="18 19" key="1">
    <citation type="submission" date="2014-03" db="EMBL/GenBank/DDBJ databases">
        <title>The genome of Kluyveromyces dobzhanskii.</title>
        <authorList>
            <person name="Nystedt B."/>
            <person name="Astrom S."/>
        </authorList>
    </citation>
    <scope>NUCLEOTIDE SEQUENCE [LARGE SCALE GENOMIC DNA]</scope>
    <source>
        <strain evidence="18 19">CBS 2104</strain>
    </source>
</reference>
<keyword evidence="8" id="KW-0547">Nucleotide-binding</keyword>
<organism evidence="18 19">
    <name type="scientific">Kluyveromyces dobzhanskii CBS 2104</name>
    <dbReference type="NCBI Taxonomy" id="1427455"/>
    <lineage>
        <taxon>Eukaryota</taxon>
        <taxon>Fungi</taxon>
        <taxon>Dikarya</taxon>
        <taxon>Ascomycota</taxon>
        <taxon>Saccharomycotina</taxon>
        <taxon>Saccharomycetes</taxon>
        <taxon>Saccharomycetales</taxon>
        <taxon>Saccharomycetaceae</taxon>
        <taxon>Kluyveromyces</taxon>
    </lineage>
</organism>
<evidence type="ECO:0000256" key="8">
    <source>
        <dbReference type="ARBA" id="ARBA00022741"/>
    </source>
</evidence>
<evidence type="ECO:0000256" key="5">
    <source>
        <dbReference type="ARBA" id="ARBA00022490"/>
    </source>
</evidence>
<dbReference type="GO" id="GO:0000235">
    <property type="term" value="C:astral microtubule"/>
    <property type="evidence" value="ECO:0007669"/>
    <property type="project" value="UniProtKB-ARBA"/>
</dbReference>
<dbReference type="OrthoDB" id="447173at2759"/>
<dbReference type="FunFam" id="3.40.50.300:FF:000996">
    <property type="entry name" value="Cytoplasmic dynein heavy chain"/>
    <property type="match status" value="1"/>
</dbReference>
<dbReference type="InterPro" id="IPR054354">
    <property type="entry name" value="DYNC2H1-like_lid"/>
</dbReference>
<feature type="domain" description="AAA+ ATPase" evidence="17">
    <location>
        <begin position="2042"/>
        <end position="2201"/>
    </location>
</feature>
<dbReference type="Pfam" id="PF22597">
    <property type="entry name" value="DYN_lid"/>
    <property type="match status" value="1"/>
</dbReference>
<dbReference type="Pfam" id="PF12774">
    <property type="entry name" value="AAA_6"/>
    <property type="match status" value="1"/>
</dbReference>
<dbReference type="GO" id="GO:0005524">
    <property type="term" value="F:ATP binding"/>
    <property type="evidence" value="ECO:0007669"/>
    <property type="project" value="UniProtKB-KW"/>
</dbReference>
<name>A0A0A8LD08_9SACH</name>
<dbReference type="Gene3D" id="1.20.920.20">
    <property type="match status" value="1"/>
</dbReference>
<dbReference type="InterPro" id="IPR024743">
    <property type="entry name" value="Dynein_HC_stalk"/>
</dbReference>
<feature type="coiled-coil region" evidence="16">
    <location>
        <begin position="3546"/>
        <end position="3576"/>
    </location>
</feature>
<keyword evidence="7" id="KW-0677">Repeat</keyword>
<keyword evidence="11 16" id="KW-0175">Coiled coil</keyword>
<dbReference type="Gene3D" id="3.20.180.20">
    <property type="entry name" value="Dynein heavy chain, N-terminal domain 2"/>
    <property type="match status" value="1"/>
</dbReference>
<keyword evidence="6" id="KW-0493">Microtubule</keyword>
<evidence type="ECO:0000256" key="14">
    <source>
        <dbReference type="ARBA" id="ARBA00033439"/>
    </source>
</evidence>
<dbReference type="Pfam" id="PF03028">
    <property type="entry name" value="Dynein_heavy"/>
    <property type="match status" value="1"/>
</dbReference>
<dbReference type="InterPro" id="IPR004273">
    <property type="entry name" value="Dynein_heavy_D6_P-loop"/>
</dbReference>
<dbReference type="InterPro" id="IPR035706">
    <property type="entry name" value="AAA_9"/>
</dbReference>
<dbReference type="PANTHER" id="PTHR45703:SF36">
    <property type="entry name" value="DYNEIN HEAVY CHAIN, CYTOPLASMIC"/>
    <property type="match status" value="1"/>
</dbReference>
<gene>
    <name evidence="18" type="ORF">KLDO_g4369</name>
</gene>
<feature type="domain" description="AAA+ ATPase" evidence="17">
    <location>
        <begin position="2390"/>
        <end position="2540"/>
    </location>
</feature>
<dbReference type="Gene3D" id="1.10.8.740">
    <property type="match status" value="1"/>
</dbReference>
<evidence type="ECO:0000256" key="6">
    <source>
        <dbReference type="ARBA" id="ARBA00022701"/>
    </source>
</evidence>
<evidence type="ECO:0000256" key="4">
    <source>
        <dbReference type="ARBA" id="ARBA00022459"/>
    </source>
</evidence>
<dbReference type="CDD" id="cd00009">
    <property type="entry name" value="AAA"/>
    <property type="match status" value="1"/>
</dbReference>
<keyword evidence="13" id="KW-0206">Cytoskeleton</keyword>
<dbReference type="Gene3D" id="1.10.8.720">
    <property type="entry name" value="Region D6 of dynein motor"/>
    <property type="match status" value="1"/>
</dbReference>
<dbReference type="GO" id="GO:0005816">
    <property type="term" value="C:spindle pole body"/>
    <property type="evidence" value="ECO:0007669"/>
    <property type="project" value="UniProtKB-ARBA"/>
</dbReference>
<evidence type="ECO:0000256" key="1">
    <source>
        <dbReference type="ARBA" id="ARBA00004245"/>
    </source>
</evidence>
<dbReference type="InterPro" id="IPR024317">
    <property type="entry name" value="Dynein_heavy_chain_D4_dom"/>
</dbReference>
<keyword evidence="9" id="KW-0067">ATP-binding</keyword>
<dbReference type="GO" id="GO:0000070">
    <property type="term" value="P:mitotic sister chromatid segregation"/>
    <property type="evidence" value="ECO:0007669"/>
    <property type="project" value="UniProtKB-ARBA"/>
</dbReference>
<dbReference type="InterPro" id="IPR042228">
    <property type="entry name" value="Dynein_linker_3"/>
</dbReference>
<comment type="subcellular location">
    <subcellularLocation>
        <location evidence="1">Cytoplasm</location>
        <location evidence="1">Cytoskeleton</location>
    </subcellularLocation>
</comment>
<dbReference type="Gene3D" id="3.40.50.300">
    <property type="entry name" value="P-loop containing nucleotide triphosphate hydrolases"/>
    <property type="match status" value="5"/>
</dbReference>
<dbReference type="Gene3D" id="1.10.287.2620">
    <property type="match status" value="1"/>
</dbReference>
<evidence type="ECO:0000256" key="3">
    <source>
        <dbReference type="ARBA" id="ARBA00022197"/>
    </source>
</evidence>
<feature type="domain" description="AAA+ ATPase" evidence="17">
    <location>
        <begin position="1765"/>
        <end position="1975"/>
    </location>
</feature>
<dbReference type="Pfam" id="PF08393">
    <property type="entry name" value="DHC_N2"/>
    <property type="match status" value="1"/>
</dbReference>
<keyword evidence="5" id="KW-0963">Cytoplasm</keyword>
<dbReference type="SUPFAM" id="SSF52540">
    <property type="entry name" value="P-loop containing nucleoside triphosphate hydrolases"/>
    <property type="match status" value="4"/>
</dbReference>
<evidence type="ECO:0000256" key="10">
    <source>
        <dbReference type="ARBA" id="ARBA00023017"/>
    </source>
</evidence>
<keyword evidence="4" id="KW-0415">Karyogamy</keyword>
<dbReference type="GO" id="GO:0005868">
    <property type="term" value="C:cytoplasmic dynein complex"/>
    <property type="evidence" value="ECO:0007669"/>
    <property type="project" value="UniProtKB-ARBA"/>
</dbReference>
<dbReference type="Pfam" id="PF12781">
    <property type="entry name" value="AAA_9"/>
    <property type="match status" value="1"/>
</dbReference>
<keyword evidence="19" id="KW-1185">Reference proteome</keyword>
<comment type="similarity">
    <text evidence="2">Belongs to the dynein heavy chain family.</text>
</comment>
<dbReference type="Gene3D" id="1.20.58.1120">
    <property type="match status" value="1"/>
</dbReference>
<evidence type="ECO:0000256" key="11">
    <source>
        <dbReference type="ARBA" id="ARBA00023054"/>
    </source>
</evidence>